<accession>A0A1S0TV47</accession>
<name>A0A1S0TV47_LOALO</name>
<reference evidence="1" key="1">
    <citation type="submission" date="2012-04" db="EMBL/GenBank/DDBJ databases">
        <title>The Genome Sequence of Loa loa.</title>
        <authorList>
            <consortium name="The Broad Institute Genome Sequencing Platform"/>
            <consortium name="Broad Institute Genome Sequencing Center for Infectious Disease"/>
            <person name="Nutman T.B."/>
            <person name="Fink D.L."/>
            <person name="Russ C."/>
            <person name="Young S."/>
            <person name="Zeng Q."/>
            <person name="Gargeya S."/>
            <person name="Alvarado L."/>
            <person name="Berlin A."/>
            <person name="Chapman S.B."/>
            <person name="Chen Z."/>
            <person name="Freedman E."/>
            <person name="Gellesch M."/>
            <person name="Goldberg J."/>
            <person name="Griggs A."/>
            <person name="Gujja S."/>
            <person name="Heilman E.R."/>
            <person name="Heiman D."/>
            <person name="Howarth C."/>
            <person name="Mehta T."/>
            <person name="Neiman D."/>
            <person name="Pearson M."/>
            <person name="Roberts A."/>
            <person name="Saif S."/>
            <person name="Shea T."/>
            <person name="Shenoy N."/>
            <person name="Sisk P."/>
            <person name="Stolte C."/>
            <person name="Sykes S."/>
            <person name="White J."/>
            <person name="Yandava C."/>
            <person name="Haas B."/>
            <person name="Henn M.R."/>
            <person name="Nusbaum C."/>
            <person name="Birren B."/>
        </authorList>
    </citation>
    <scope>NUCLEOTIDE SEQUENCE [LARGE SCALE GENOMIC DNA]</scope>
</reference>
<organism evidence="1">
    <name type="scientific">Loa loa</name>
    <name type="common">Eye worm</name>
    <name type="synonym">Filaria loa</name>
    <dbReference type="NCBI Taxonomy" id="7209"/>
    <lineage>
        <taxon>Eukaryota</taxon>
        <taxon>Metazoa</taxon>
        <taxon>Ecdysozoa</taxon>
        <taxon>Nematoda</taxon>
        <taxon>Chromadorea</taxon>
        <taxon>Rhabditida</taxon>
        <taxon>Spirurina</taxon>
        <taxon>Spiruromorpha</taxon>
        <taxon>Filarioidea</taxon>
        <taxon>Onchocercidae</taxon>
        <taxon>Loa</taxon>
    </lineage>
</organism>
<gene>
    <name evidence="1" type="ORF">LOAG_07673</name>
</gene>
<evidence type="ECO:0000313" key="1">
    <source>
        <dbReference type="EMBL" id="EFO20815.1"/>
    </source>
</evidence>
<proteinExistence type="predicted"/>
<dbReference type="GeneID" id="9945096"/>
<dbReference type="InParanoid" id="A0A1S0TV47"/>
<dbReference type="EMBL" id="JH712227">
    <property type="protein sequence ID" value="EFO20815.1"/>
    <property type="molecule type" value="Genomic_DNA"/>
</dbReference>
<sequence length="109" mass="12958">MVNFDFASVGINEDEKRYEKICEREEPRVNMELKSEVYLLQLNKIVHLFKRQSERMTNGKTNHHCSHRQRLAEQHFNGALRDDNREEMSGHAFLDHQMFEKAGTTVHRS</sequence>
<protein>
    <submittedName>
        <fullName evidence="1">Uncharacterized protein</fullName>
    </submittedName>
</protein>
<dbReference type="KEGG" id="loa:LOAG_07673"/>
<dbReference type="AlphaFoldDB" id="A0A1S0TV47"/>
<dbReference type="RefSeq" id="XP_003143254.1">
    <property type="nucleotide sequence ID" value="XM_003143206.1"/>
</dbReference>
<dbReference type="CTD" id="9945096"/>